<dbReference type="SUPFAM" id="SSF69255">
    <property type="entry name" value="gp5 N-terminal domain-like"/>
    <property type="match status" value="1"/>
</dbReference>
<dbReference type="Pfam" id="PF04717">
    <property type="entry name" value="Phage_base_V"/>
    <property type="match status" value="1"/>
</dbReference>
<dbReference type="EMBL" id="QQTP01000004">
    <property type="protein sequence ID" value="RDJ26077.1"/>
    <property type="molecule type" value="Genomic_DNA"/>
</dbReference>
<evidence type="ECO:0000256" key="3">
    <source>
        <dbReference type="ARBA" id="ARBA00022525"/>
    </source>
</evidence>
<dbReference type="SUPFAM" id="SSF69279">
    <property type="entry name" value="Phage tail proteins"/>
    <property type="match status" value="2"/>
</dbReference>
<dbReference type="SUPFAM" id="SSF69349">
    <property type="entry name" value="Phage fibre proteins"/>
    <property type="match status" value="1"/>
</dbReference>
<dbReference type="Gene3D" id="4.10.220.110">
    <property type="match status" value="1"/>
</dbReference>
<evidence type="ECO:0000259" key="5">
    <source>
        <dbReference type="Pfam" id="PF22178"/>
    </source>
</evidence>
<evidence type="ECO:0000256" key="1">
    <source>
        <dbReference type="ARBA" id="ARBA00004613"/>
    </source>
</evidence>
<dbReference type="InterPro" id="IPR054030">
    <property type="entry name" value="Gp5_Vgr_C"/>
</dbReference>
<dbReference type="PANTHER" id="PTHR32305:SF15">
    <property type="entry name" value="PROTEIN RHSA-RELATED"/>
    <property type="match status" value="1"/>
</dbReference>
<dbReference type="Gene3D" id="2.40.50.230">
    <property type="entry name" value="Gp5 N-terminal domain"/>
    <property type="match status" value="1"/>
</dbReference>
<organism evidence="6 7">
    <name type="scientific">Bosea caraganae</name>
    <dbReference type="NCBI Taxonomy" id="2763117"/>
    <lineage>
        <taxon>Bacteria</taxon>
        <taxon>Pseudomonadati</taxon>
        <taxon>Pseudomonadota</taxon>
        <taxon>Alphaproteobacteria</taxon>
        <taxon>Hyphomicrobiales</taxon>
        <taxon>Boseaceae</taxon>
        <taxon>Bosea</taxon>
    </lineage>
</organism>
<proteinExistence type="inferred from homology"/>
<comment type="subcellular location">
    <subcellularLocation>
        <location evidence="1">Secreted</location>
    </subcellularLocation>
</comment>
<dbReference type="InterPro" id="IPR006531">
    <property type="entry name" value="Gp5/Vgr_OB"/>
</dbReference>
<feature type="domain" description="Gp5/Type VI secretion system Vgr protein OB-fold" evidence="4">
    <location>
        <begin position="404"/>
        <end position="463"/>
    </location>
</feature>
<dbReference type="Proteomes" id="UP000255207">
    <property type="component" value="Unassembled WGS sequence"/>
</dbReference>
<keyword evidence="7" id="KW-1185">Reference proteome</keyword>
<dbReference type="InterPro" id="IPR037026">
    <property type="entry name" value="Vgr_OB-fold_dom_sf"/>
</dbReference>
<comment type="similarity">
    <text evidence="2">Belongs to the VgrG protein family.</text>
</comment>
<dbReference type="Pfam" id="PF22178">
    <property type="entry name" value="Gp5_trimer_C"/>
    <property type="match status" value="1"/>
</dbReference>
<dbReference type="NCBIfam" id="TIGR01646">
    <property type="entry name" value="vgr_GE"/>
    <property type="match status" value="1"/>
</dbReference>
<evidence type="ECO:0000256" key="2">
    <source>
        <dbReference type="ARBA" id="ARBA00005558"/>
    </source>
</evidence>
<gene>
    <name evidence="6" type="primary">tssI</name>
    <name evidence="6" type="ORF">DWE98_09525</name>
</gene>
<dbReference type="GO" id="GO:0005576">
    <property type="term" value="C:extracellular region"/>
    <property type="evidence" value="ECO:0007669"/>
    <property type="project" value="UniProtKB-SubCell"/>
</dbReference>
<dbReference type="PANTHER" id="PTHR32305">
    <property type="match status" value="1"/>
</dbReference>
<dbReference type="InterPro" id="IPR006533">
    <property type="entry name" value="T6SS_Vgr_RhsGE"/>
</dbReference>
<accession>A0A370L7Q7</accession>
<dbReference type="OrthoDB" id="9762420at2"/>
<feature type="domain" description="Gp5/Type VI secretion system Vgr C-terminal trimerisation" evidence="5">
    <location>
        <begin position="482"/>
        <end position="532"/>
    </location>
</feature>
<dbReference type="NCBIfam" id="TIGR03361">
    <property type="entry name" value="VI_Rhs_Vgr"/>
    <property type="match status" value="1"/>
</dbReference>
<dbReference type="Pfam" id="PF05954">
    <property type="entry name" value="Phage_GPD"/>
    <property type="match status" value="1"/>
</dbReference>
<evidence type="ECO:0000259" key="4">
    <source>
        <dbReference type="Pfam" id="PF04717"/>
    </source>
</evidence>
<comment type="caution">
    <text evidence="6">The sequence shown here is derived from an EMBL/GenBank/DDBJ whole genome shotgun (WGS) entry which is preliminary data.</text>
</comment>
<name>A0A370L7Q7_9HYPH</name>
<evidence type="ECO:0000313" key="6">
    <source>
        <dbReference type="EMBL" id="RDJ26077.1"/>
    </source>
</evidence>
<dbReference type="AlphaFoldDB" id="A0A370L7Q7"/>
<evidence type="ECO:0000313" key="7">
    <source>
        <dbReference type="Proteomes" id="UP000255207"/>
    </source>
</evidence>
<dbReference type="InterPro" id="IPR050708">
    <property type="entry name" value="T6SS_VgrG/RHS"/>
</dbReference>
<dbReference type="Gene3D" id="2.30.110.50">
    <property type="match status" value="1"/>
</dbReference>
<sequence>MPAELRQSQRLASFTTPSGKDEFALIKFEAEEALSELFTYKIEATSKTENADLVGIIGEKCSVKMILKDQQERIFHGILIDAQWLGRDDDLHVYRFVLRPWLWLLSQRTDCRIFRNKTPLDIIGDIFKKEGKASFEDRVSDKPDEVEYCVQYRETDLDFVLRLMEQYGIYYYFKHTDANHTLILSDSKSAHDPIKPPAAPSFTGSKAGYPFTPQDSSMSRHIEHLTHWSTQRRLRTGKVELRDYNFKESTSDLTSRSEEGFQKAKSYESYDYPGAYTKRNDGERFAKVRAQAVQAHDDRRYAAGEAPSLHPGALMTFASYPTQDENIEYLVVRATHAYGVQNYRSSARADDSIYHGSYELQKGENRFRAPIVTPKPVIYGPHTAKVVGEKNKGEEGDIDVDEYGCIYVRFHWDREDESTSRRVRVAQLWSGKNWGGQIIPRIGQEVVVEFLEGNPDQPLVTGTVVNDQHMPPYELPANKTQSGLKSESTAGAGFSGTYNEVMFEDKMDHEVLGLRAEKDHKVVVRNIETREHGEAFVGPGEYSRVTTLVKGSDKVDIQQGSQLVEALNEIKFRVGDSVIKMTPTGIEITAMTIKINGSITTDVLSDGIMTIKAQLVKIN</sequence>
<keyword evidence="3" id="KW-0964">Secreted</keyword>
<dbReference type="RefSeq" id="WP_114829301.1">
    <property type="nucleotide sequence ID" value="NZ_QQTO01000022.1"/>
</dbReference>
<reference evidence="7" key="1">
    <citation type="submission" date="2018-07" db="EMBL/GenBank/DDBJ databases">
        <authorList>
            <person name="Safronova V.I."/>
            <person name="Chirak E.R."/>
            <person name="Sazanova A.L."/>
        </authorList>
    </citation>
    <scope>NUCLEOTIDE SEQUENCE [LARGE SCALE GENOMIC DNA]</scope>
    <source>
        <strain evidence="7">RCAM04685</strain>
    </source>
</reference>
<dbReference type="InterPro" id="IPR017847">
    <property type="entry name" value="T6SS_RhsGE_Vgr_subset"/>
</dbReference>
<dbReference type="Gene3D" id="3.55.50.10">
    <property type="entry name" value="Baseplate protein-like domains"/>
    <property type="match status" value="1"/>
</dbReference>
<protein>
    <submittedName>
        <fullName evidence="6">Type VI secretion system tip protein VgrG</fullName>
    </submittedName>
</protein>